<reference evidence="1 2" key="1">
    <citation type="journal article" date="2009" name="Stand. Genomic Sci.">
        <title>Complete genome sequence of Pirellula staleyi type strain (ATCC 27377).</title>
        <authorList>
            <person name="Clum A."/>
            <person name="Tindall B.J."/>
            <person name="Sikorski J."/>
            <person name="Ivanova N."/>
            <person name="Mavrommatis K."/>
            <person name="Lucas S."/>
            <person name="Glavina del Rio T."/>
            <person name="Nolan M."/>
            <person name="Chen F."/>
            <person name="Tice H."/>
            <person name="Pitluck S."/>
            <person name="Cheng J.F."/>
            <person name="Chertkov O."/>
            <person name="Brettin T."/>
            <person name="Han C."/>
            <person name="Detter J.C."/>
            <person name="Kuske C."/>
            <person name="Bruce D."/>
            <person name="Goodwin L."/>
            <person name="Ovchinikova G."/>
            <person name="Pati A."/>
            <person name="Mikhailova N."/>
            <person name="Chen A."/>
            <person name="Palaniappan K."/>
            <person name="Land M."/>
            <person name="Hauser L."/>
            <person name="Chang Y.J."/>
            <person name="Jeffries C.D."/>
            <person name="Chain P."/>
            <person name="Rohde M."/>
            <person name="Goker M."/>
            <person name="Bristow J."/>
            <person name="Eisen J.A."/>
            <person name="Markowitz V."/>
            <person name="Hugenholtz P."/>
            <person name="Kyrpides N.C."/>
            <person name="Klenk H.P."/>
            <person name="Lapidus A."/>
        </authorList>
    </citation>
    <scope>NUCLEOTIDE SEQUENCE [LARGE SCALE GENOMIC DNA]</scope>
    <source>
        <strain evidence="2">ATCC 27377 / DSM 6068 / ICPB 4128</strain>
    </source>
</reference>
<proteinExistence type="predicted"/>
<dbReference type="EMBL" id="CP001848">
    <property type="protein sequence ID" value="ADB15353.1"/>
    <property type="molecule type" value="Genomic_DNA"/>
</dbReference>
<evidence type="ECO:0008006" key="3">
    <source>
        <dbReference type="Google" id="ProtNLM"/>
    </source>
</evidence>
<gene>
    <name evidence="1" type="ordered locus">Psta_0667</name>
</gene>
<evidence type="ECO:0000313" key="1">
    <source>
        <dbReference type="EMBL" id="ADB15353.1"/>
    </source>
</evidence>
<dbReference type="KEGG" id="psl:Psta_0667"/>
<protein>
    <recommendedName>
        <fullName evidence="3">Zinc-ribbon domain-containing protein</fullName>
    </recommendedName>
</protein>
<keyword evidence="2" id="KW-1185">Reference proteome</keyword>
<name>D2R594_PIRSD</name>
<dbReference type="Proteomes" id="UP000001887">
    <property type="component" value="Chromosome"/>
</dbReference>
<sequence>MSHLNEQTRGRLCARCRQPLPPETSFCVGCGLQNGEDELIGRQIGFDQQIESRLLRLRMYFVWLRLVLRRMWPWY</sequence>
<evidence type="ECO:0000313" key="2">
    <source>
        <dbReference type="Proteomes" id="UP000001887"/>
    </source>
</evidence>
<organism evidence="1 2">
    <name type="scientific">Pirellula staleyi (strain ATCC 27377 / DSM 6068 / ICPB 4128)</name>
    <name type="common">Pirella staleyi</name>
    <dbReference type="NCBI Taxonomy" id="530564"/>
    <lineage>
        <taxon>Bacteria</taxon>
        <taxon>Pseudomonadati</taxon>
        <taxon>Planctomycetota</taxon>
        <taxon>Planctomycetia</taxon>
        <taxon>Pirellulales</taxon>
        <taxon>Pirellulaceae</taxon>
        <taxon>Pirellula</taxon>
    </lineage>
</organism>
<dbReference type="AlphaFoldDB" id="D2R594"/>
<accession>D2R594</accession>
<dbReference type="HOGENOM" id="CLU_2667897_0_0_0"/>